<dbReference type="RefSeq" id="WP_220202000.1">
    <property type="nucleotide sequence ID" value="NZ_BNJK01000001.1"/>
</dbReference>
<protein>
    <submittedName>
        <fullName evidence="1">Uncharacterized protein</fullName>
    </submittedName>
</protein>
<proteinExistence type="predicted"/>
<dbReference type="SUPFAM" id="SSF88659">
    <property type="entry name" value="Sigma3 and sigma4 domains of RNA polymerase sigma factors"/>
    <property type="match status" value="1"/>
</dbReference>
<organism evidence="1 2">
    <name type="scientific">Reticulibacter mediterranei</name>
    <dbReference type="NCBI Taxonomy" id="2778369"/>
    <lineage>
        <taxon>Bacteria</taxon>
        <taxon>Bacillati</taxon>
        <taxon>Chloroflexota</taxon>
        <taxon>Ktedonobacteria</taxon>
        <taxon>Ktedonobacterales</taxon>
        <taxon>Reticulibacteraceae</taxon>
        <taxon>Reticulibacter</taxon>
    </lineage>
</organism>
<dbReference type="AlphaFoldDB" id="A0A8J3IHX8"/>
<comment type="caution">
    <text evidence="1">The sequence shown here is derived from an EMBL/GenBank/DDBJ whole genome shotgun (WGS) entry which is preliminary data.</text>
</comment>
<dbReference type="Proteomes" id="UP000597444">
    <property type="component" value="Unassembled WGS sequence"/>
</dbReference>
<evidence type="ECO:0000313" key="1">
    <source>
        <dbReference type="EMBL" id="GHO91080.1"/>
    </source>
</evidence>
<dbReference type="InterPro" id="IPR013324">
    <property type="entry name" value="RNA_pol_sigma_r3/r4-like"/>
</dbReference>
<sequence length="118" mass="13872">MSQENPQVEEENIENLRKQLISFLGEQVATRSIEQRDMLILSLRLGLKDEKCYTLVESGRILHTSPECIRRRQHLLLHKHIKDPSFFKLLQTYALIKRLPRGFDLYYPSANTFDSISL</sequence>
<accession>A0A8J3IHX8</accession>
<name>A0A8J3IHX8_9CHLR</name>
<dbReference type="EMBL" id="BNJK01000001">
    <property type="protein sequence ID" value="GHO91080.1"/>
    <property type="molecule type" value="Genomic_DNA"/>
</dbReference>
<keyword evidence="2" id="KW-1185">Reference proteome</keyword>
<evidence type="ECO:0000313" key="2">
    <source>
        <dbReference type="Proteomes" id="UP000597444"/>
    </source>
</evidence>
<dbReference type="InterPro" id="IPR036388">
    <property type="entry name" value="WH-like_DNA-bd_sf"/>
</dbReference>
<gene>
    <name evidence="1" type="ORF">KSF_011280</name>
</gene>
<reference evidence="1" key="1">
    <citation type="submission" date="2020-10" db="EMBL/GenBank/DDBJ databases">
        <title>Taxonomic study of unclassified bacteria belonging to the class Ktedonobacteria.</title>
        <authorList>
            <person name="Yabe S."/>
            <person name="Wang C.M."/>
            <person name="Zheng Y."/>
            <person name="Sakai Y."/>
            <person name="Cavaletti L."/>
            <person name="Monciardini P."/>
            <person name="Donadio S."/>
        </authorList>
    </citation>
    <scope>NUCLEOTIDE SEQUENCE</scope>
    <source>
        <strain evidence="1">ID150040</strain>
    </source>
</reference>
<dbReference type="Gene3D" id="1.10.10.10">
    <property type="entry name" value="Winged helix-like DNA-binding domain superfamily/Winged helix DNA-binding domain"/>
    <property type="match status" value="1"/>
</dbReference>